<gene>
    <name evidence="2" type="ORF">HXX08_21950</name>
    <name evidence="3" type="ORF">OZ401_004074</name>
</gene>
<evidence type="ECO:0000313" key="4">
    <source>
        <dbReference type="Proteomes" id="UP000521676"/>
    </source>
</evidence>
<dbReference type="EMBL" id="CP128400">
    <property type="protein sequence ID" value="WJW68462.1"/>
    <property type="molecule type" value="Genomic_DNA"/>
</dbReference>
<reference evidence="2 4" key="1">
    <citation type="submission" date="2020-06" db="EMBL/GenBank/DDBJ databases">
        <title>Anoxygenic phototrophic Chloroflexota member uses a Type I reaction center.</title>
        <authorList>
            <person name="Tsuji J.M."/>
            <person name="Shaw N.A."/>
            <person name="Nagashima S."/>
            <person name="Venkiteswaran J."/>
            <person name="Schiff S.L."/>
            <person name="Hanada S."/>
            <person name="Tank M."/>
            <person name="Neufeld J.D."/>
        </authorList>
    </citation>
    <scope>NUCLEOTIDE SEQUENCE [LARGE SCALE GENOMIC DNA]</scope>
    <source>
        <strain evidence="2">L227-S17</strain>
    </source>
</reference>
<evidence type="ECO:0000313" key="3">
    <source>
        <dbReference type="EMBL" id="WJW68462.1"/>
    </source>
</evidence>
<evidence type="ECO:0000313" key="5">
    <source>
        <dbReference type="Proteomes" id="UP001431572"/>
    </source>
</evidence>
<name>A0A8T7M8S0_9CHLR</name>
<keyword evidence="1" id="KW-0812">Transmembrane</keyword>
<feature type="transmembrane region" description="Helical" evidence="1">
    <location>
        <begin position="398"/>
        <end position="417"/>
    </location>
</feature>
<proteinExistence type="predicted"/>
<feature type="transmembrane region" description="Helical" evidence="1">
    <location>
        <begin position="246"/>
        <end position="269"/>
    </location>
</feature>
<feature type="transmembrane region" description="Helical" evidence="1">
    <location>
        <begin position="148"/>
        <end position="165"/>
    </location>
</feature>
<evidence type="ECO:0008006" key="6">
    <source>
        <dbReference type="Google" id="ProtNLM"/>
    </source>
</evidence>
<dbReference type="EMBL" id="JACATZ010000003">
    <property type="protein sequence ID" value="NWJ48530.1"/>
    <property type="molecule type" value="Genomic_DNA"/>
</dbReference>
<feature type="transmembrane region" description="Helical" evidence="1">
    <location>
        <begin position="120"/>
        <end position="141"/>
    </location>
</feature>
<feature type="transmembrane region" description="Helical" evidence="1">
    <location>
        <begin position="171"/>
        <end position="191"/>
    </location>
</feature>
<accession>A0A8T7M8S0</accession>
<dbReference type="AlphaFoldDB" id="A0A8T7M8S0"/>
<feature type="transmembrane region" description="Helical" evidence="1">
    <location>
        <begin position="198"/>
        <end position="214"/>
    </location>
</feature>
<feature type="transmembrane region" description="Helical" evidence="1">
    <location>
        <begin position="220"/>
        <end position="239"/>
    </location>
</feature>
<keyword evidence="1" id="KW-0472">Membrane</keyword>
<evidence type="ECO:0000313" key="2">
    <source>
        <dbReference type="EMBL" id="NWJ48530.1"/>
    </source>
</evidence>
<feature type="transmembrane region" description="Helical" evidence="1">
    <location>
        <begin position="429"/>
        <end position="448"/>
    </location>
</feature>
<evidence type="ECO:0000256" key="1">
    <source>
        <dbReference type="SAM" id="Phobius"/>
    </source>
</evidence>
<reference evidence="3" key="2">
    <citation type="journal article" date="2024" name="Nature">
        <title>Anoxygenic phototroph of the Chloroflexota uses a type I reaction centre.</title>
        <authorList>
            <person name="Tsuji J.M."/>
            <person name="Shaw N.A."/>
            <person name="Nagashima S."/>
            <person name="Venkiteswaran J.J."/>
            <person name="Schiff S.L."/>
            <person name="Watanabe T."/>
            <person name="Fukui M."/>
            <person name="Hanada S."/>
            <person name="Tank M."/>
            <person name="Neufeld J.D."/>
        </authorList>
    </citation>
    <scope>NUCLEOTIDE SEQUENCE</scope>
    <source>
        <strain evidence="3">L227-S17</strain>
    </source>
</reference>
<keyword evidence="5" id="KW-1185">Reference proteome</keyword>
<keyword evidence="1" id="KW-1133">Transmembrane helix</keyword>
<feature type="transmembrane region" description="Helical" evidence="1">
    <location>
        <begin position="350"/>
        <end position="369"/>
    </location>
</feature>
<feature type="transmembrane region" description="Helical" evidence="1">
    <location>
        <begin position="320"/>
        <end position="343"/>
    </location>
</feature>
<protein>
    <recommendedName>
        <fullName evidence="6">Glycosyltransferase RgtA/B/C/D-like domain-containing protein</fullName>
    </recommendedName>
</protein>
<dbReference type="Proteomes" id="UP001431572">
    <property type="component" value="Chromosome 2"/>
</dbReference>
<dbReference type="RefSeq" id="WP_341470366.1">
    <property type="nucleotide sequence ID" value="NZ_CP128400.1"/>
</dbReference>
<feature type="transmembrane region" description="Helical" evidence="1">
    <location>
        <begin position="28"/>
        <end position="48"/>
    </location>
</feature>
<dbReference type="Proteomes" id="UP000521676">
    <property type="component" value="Unassembled WGS sequence"/>
</dbReference>
<sequence length="731" mass="82503">MKITNQETTSGVESTLAPRLWSRRLQEIAAVIAGHFLLTCLFTFPLILNFGSQLPGKLIEDRDQNLWNLWWVRDSLLHFRNPFHTDFIYFPEDTSLYFHTLHPINGVLSLPVQLIFGMTAAYNFVVFYSFILAGLGAYLLLNYLCRNKPAAFAASLIFAYSPYHLGTLKGVMQLISLQWLPFYVLFLLLTARERENRLRNGLLAAIFLLLTALTDWYYTLFLLGFTALYGCWLVIAGLLNKQGRKAFLPILNIGLSLGIFAALVSPILIPMLRELSGSSYYLPDPNDTRKFSADLTQFFLPSTTSSFFGWLSQNFSAQYVTGWLAAQVYPGYVAVILAIVGLYRQGRARFWGFTALIFWILAFGPALRVNGAQPGWWMPYALIENLPVVKIMRSPDRFMVITMLCLAVCAAYGLASLNLRFAVGKKKEWALAGLAGALIVVEFLQIPYPLEGFKYSPFFDQLAKDKEDYSLVEVPAQGGFFTGAERMAEQAIHGKRIFDGYISREYDHPFQQRAPGFRELTTLKFNQDIMLPAADDSSDGTRHAWYDAFHFYKVRYIILRLPQNDKQNATDIAKYRTAIARIAPGAAVYRDDQIEAYALPQLSETRPFVEIGNGWYEPEQTAGTTTYHRWATDTANLFLCWEGVATKNVTLSLSIGLLQGEKSAKITLDDKIIWSDTLKGGLQALKIPLALSPGKHRLDFKVEGEAAKPSELGMGNDTRRLLYLVKNVQLD</sequence>
<organism evidence="2 4">
    <name type="scientific">Candidatus Chlorohelix allophototropha</name>
    <dbReference type="NCBI Taxonomy" id="3003348"/>
    <lineage>
        <taxon>Bacteria</taxon>
        <taxon>Bacillati</taxon>
        <taxon>Chloroflexota</taxon>
        <taxon>Chloroflexia</taxon>
        <taxon>Candidatus Chloroheliales</taxon>
        <taxon>Candidatus Chloroheliaceae</taxon>
        <taxon>Candidatus Chlorohelix</taxon>
    </lineage>
</organism>